<gene>
    <name evidence="3" type="ORF">EV214_10575</name>
</gene>
<evidence type="ECO:0000313" key="3">
    <source>
        <dbReference type="EMBL" id="TCO77976.1"/>
    </source>
</evidence>
<dbReference type="InterPro" id="IPR003965">
    <property type="entry name" value="Fatty_acid_synthase"/>
</dbReference>
<dbReference type="GO" id="GO:0005835">
    <property type="term" value="C:fatty acid synthase complex"/>
    <property type="evidence" value="ECO:0007669"/>
    <property type="project" value="InterPro"/>
</dbReference>
<accession>A0A4R2L2I9</accession>
<keyword evidence="4" id="KW-1185">Reference proteome</keyword>
<name>A0A4R2L2I9_9FIRM</name>
<proteinExistence type="predicted"/>
<dbReference type="Pfam" id="PF01575">
    <property type="entry name" value="MaoC_dehydratas"/>
    <property type="match status" value="1"/>
</dbReference>
<dbReference type="GO" id="GO:0006633">
    <property type="term" value="P:fatty acid biosynthetic process"/>
    <property type="evidence" value="ECO:0007669"/>
    <property type="project" value="InterPro"/>
</dbReference>
<dbReference type="Proteomes" id="UP000294919">
    <property type="component" value="Unassembled WGS sequence"/>
</dbReference>
<dbReference type="PRINTS" id="PR01483">
    <property type="entry name" value="FASYNTHASE"/>
</dbReference>
<evidence type="ECO:0000259" key="2">
    <source>
        <dbReference type="Pfam" id="PF01575"/>
    </source>
</evidence>
<keyword evidence="1" id="KW-0456">Lyase</keyword>
<dbReference type="PANTHER" id="PTHR43437:SF3">
    <property type="entry name" value="HYDROXYACYL-THIOESTER DEHYDRATASE TYPE 2, MITOCHONDRIAL"/>
    <property type="match status" value="1"/>
</dbReference>
<dbReference type="AlphaFoldDB" id="A0A4R2L2I9"/>
<dbReference type="InterPro" id="IPR029069">
    <property type="entry name" value="HotDog_dom_sf"/>
</dbReference>
<feature type="domain" description="MaoC-like" evidence="2">
    <location>
        <begin position="19"/>
        <end position="113"/>
    </location>
</feature>
<dbReference type="InterPro" id="IPR002539">
    <property type="entry name" value="MaoC-like_dom"/>
</dbReference>
<dbReference type="GO" id="GO:0019171">
    <property type="term" value="F:(3R)-hydroxyacyl-[acyl-carrier-protein] dehydratase activity"/>
    <property type="evidence" value="ECO:0007669"/>
    <property type="project" value="TreeGrafter"/>
</dbReference>
<dbReference type="Gene3D" id="3.10.129.10">
    <property type="entry name" value="Hotdog Thioesterase"/>
    <property type="match status" value="1"/>
</dbReference>
<comment type="caution">
    <text evidence="3">The sequence shown here is derived from an EMBL/GenBank/DDBJ whole genome shotgun (WGS) entry which is preliminary data.</text>
</comment>
<dbReference type="CDD" id="cd03449">
    <property type="entry name" value="R_hydratase"/>
    <property type="match status" value="1"/>
</dbReference>
<organism evidence="3 4">
    <name type="scientific">Marinisporobacter balticus</name>
    <dbReference type="NCBI Taxonomy" id="2018667"/>
    <lineage>
        <taxon>Bacteria</taxon>
        <taxon>Bacillati</taxon>
        <taxon>Bacillota</taxon>
        <taxon>Clostridia</taxon>
        <taxon>Peptostreptococcales</taxon>
        <taxon>Thermotaleaceae</taxon>
        <taxon>Marinisporobacter</taxon>
    </lineage>
</organism>
<evidence type="ECO:0000313" key="4">
    <source>
        <dbReference type="Proteomes" id="UP000294919"/>
    </source>
</evidence>
<dbReference type="FunFam" id="3.10.129.10:FF:000042">
    <property type="entry name" value="MaoC domain protein dehydratase"/>
    <property type="match status" value="1"/>
</dbReference>
<dbReference type="PANTHER" id="PTHR43437">
    <property type="entry name" value="HYDROXYACYL-THIOESTER DEHYDRATASE TYPE 2, MITOCHONDRIAL-RELATED"/>
    <property type="match status" value="1"/>
</dbReference>
<protein>
    <submittedName>
        <fullName evidence="3">3-hydroxybutyryl-CoA dehydratase</fullName>
    </submittedName>
</protein>
<evidence type="ECO:0000256" key="1">
    <source>
        <dbReference type="ARBA" id="ARBA00023239"/>
    </source>
</evidence>
<dbReference type="EMBL" id="SLWV01000005">
    <property type="protein sequence ID" value="TCO77976.1"/>
    <property type="molecule type" value="Genomic_DNA"/>
</dbReference>
<dbReference type="InterPro" id="IPR050965">
    <property type="entry name" value="UPF0336/Enoyl-CoA_hydratase"/>
</dbReference>
<dbReference type="GO" id="GO:0004312">
    <property type="term" value="F:fatty acid synthase activity"/>
    <property type="evidence" value="ECO:0007669"/>
    <property type="project" value="InterPro"/>
</dbReference>
<sequence length="139" mass="15302">MQDMPYEQICIGDKASFSKVIEEGHLASFADITGDFNPIHLDSDFAARTRFKKRIVHGMLTNSLISAVLGTKLPGMNTLYLSQNSKFVAPAFIGDELTATVEVKEKKDEKKLIILKTVVTNQLGNEISIGEAIVKKMDA</sequence>
<reference evidence="3 4" key="1">
    <citation type="submission" date="2019-03" db="EMBL/GenBank/DDBJ databases">
        <title>Genomic Encyclopedia of Type Strains, Phase IV (KMG-IV): sequencing the most valuable type-strain genomes for metagenomic binning, comparative biology and taxonomic classification.</title>
        <authorList>
            <person name="Goeker M."/>
        </authorList>
    </citation>
    <scope>NUCLEOTIDE SEQUENCE [LARGE SCALE GENOMIC DNA]</scope>
    <source>
        <strain evidence="3 4">DSM 102940</strain>
    </source>
</reference>
<dbReference type="SUPFAM" id="SSF54637">
    <property type="entry name" value="Thioesterase/thiol ester dehydrase-isomerase"/>
    <property type="match status" value="1"/>
</dbReference>
<dbReference type="RefSeq" id="WP_207669632.1">
    <property type="nucleotide sequence ID" value="NZ_SLWV01000005.1"/>
</dbReference>